<dbReference type="RefSeq" id="WP_240831135.1">
    <property type="nucleotide sequence ID" value="NZ_JAKWBL010000003.1"/>
</dbReference>
<dbReference type="Gene3D" id="1.10.260.40">
    <property type="entry name" value="lambda repressor-like DNA-binding domains"/>
    <property type="match status" value="1"/>
</dbReference>
<accession>A0ABS9SM17</accession>
<protein>
    <submittedName>
        <fullName evidence="2">Helix-turn-helix transcriptional regulator</fullName>
    </submittedName>
</protein>
<dbReference type="PROSITE" id="PS50943">
    <property type="entry name" value="HTH_CROC1"/>
    <property type="match status" value="1"/>
</dbReference>
<dbReference type="Proteomes" id="UP001202248">
    <property type="component" value="Unassembled WGS sequence"/>
</dbReference>
<dbReference type="CDD" id="cd00093">
    <property type="entry name" value="HTH_XRE"/>
    <property type="match status" value="1"/>
</dbReference>
<dbReference type="SUPFAM" id="SSF47413">
    <property type="entry name" value="lambda repressor-like DNA-binding domains"/>
    <property type="match status" value="1"/>
</dbReference>
<dbReference type="EMBL" id="JAKWBL010000003">
    <property type="protein sequence ID" value="MCH5599336.1"/>
    <property type="molecule type" value="Genomic_DNA"/>
</dbReference>
<organism evidence="2 3">
    <name type="scientific">Niabella ginsengisoli</name>
    <dbReference type="NCBI Taxonomy" id="522298"/>
    <lineage>
        <taxon>Bacteria</taxon>
        <taxon>Pseudomonadati</taxon>
        <taxon>Bacteroidota</taxon>
        <taxon>Chitinophagia</taxon>
        <taxon>Chitinophagales</taxon>
        <taxon>Chitinophagaceae</taxon>
        <taxon>Niabella</taxon>
    </lineage>
</organism>
<comment type="caution">
    <text evidence="2">The sequence shown here is derived from an EMBL/GenBank/DDBJ whole genome shotgun (WGS) entry which is preliminary data.</text>
</comment>
<gene>
    <name evidence="2" type="ORF">MKP09_16165</name>
</gene>
<dbReference type="SMART" id="SM00530">
    <property type="entry name" value="HTH_XRE"/>
    <property type="match status" value="1"/>
</dbReference>
<dbReference type="InterPro" id="IPR001387">
    <property type="entry name" value="Cro/C1-type_HTH"/>
</dbReference>
<dbReference type="InterPro" id="IPR010982">
    <property type="entry name" value="Lambda_DNA-bd_dom_sf"/>
</dbReference>
<proteinExistence type="predicted"/>
<name>A0ABS9SM17_9BACT</name>
<feature type="domain" description="HTH cro/C1-type" evidence="1">
    <location>
        <begin position="16"/>
        <end position="70"/>
    </location>
</feature>
<evidence type="ECO:0000259" key="1">
    <source>
        <dbReference type="PROSITE" id="PS50943"/>
    </source>
</evidence>
<keyword evidence="3" id="KW-1185">Reference proteome</keyword>
<dbReference type="Pfam" id="PF01381">
    <property type="entry name" value="HTH_3"/>
    <property type="match status" value="1"/>
</dbReference>
<sequence>MNLTPLKLKNPLIVSIENKMHAKALNQRQAATLLEVKENTFSQILNGKRNISMKMAKKLYQVFNIDPKTIIEFS</sequence>
<reference evidence="2 3" key="1">
    <citation type="submission" date="2022-02" db="EMBL/GenBank/DDBJ databases">
        <authorList>
            <person name="Min J."/>
        </authorList>
    </citation>
    <scope>NUCLEOTIDE SEQUENCE [LARGE SCALE GENOMIC DNA]</scope>
    <source>
        <strain evidence="2 3">GR10-1</strain>
    </source>
</reference>
<evidence type="ECO:0000313" key="2">
    <source>
        <dbReference type="EMBL" id="MCH5599336.1"/>
    </source>
</evidence>
<evidence type="ECO:0000313" key="3">
    <source>
        <dbReference type="Proteomes" id="UP001202248"/>
    </source>
</evidence>